<comment type="caution">
    <text evidence="2">The sequence shown here is derived from an EMBL/GenBank/DDBJ whole genome shotgun (WGS) entry which is preliminary data.</text>
</comment>
<dbReference type="PANTHER" id="PTHR46577">
    <property type="entry name" value="HTH-TYPE TRANSCRIPTIONAL REGULATORY PROTEIN GABR"/>
    <property type="match status" value="1"/>
</dbReference>
<accession>A0A645BL44</accession>
<dbReference type="InterPro" id="IPR015424">
    <property type="entry name" value="PyrdxlP-dep_Trfase"/>
</dbReference>
<proteinExistence type="predicted"/>
<dbReference type="EMBL" id="VSSQ01019696">
    <property type="protein sequence ID" value="MPM63953.1"/>
    <property type="molecule type" value="Genomic_DNA"/>
</dbReference>
<dbReference type="PANTHER" id="PTHR46577:SF1">
    <property type="entry name" value="HTH-TYPE TRANSCRIPTIONAL REGULATORY PROTEIN GABR"/>
    <property type="match status" value="1"/>
</dbReference>
<feature type="domain" description="Aminotransferase class I/classII large" evidence="1">
    <location>
        <begin position="2"/>
        <end position="348"/>
    </location>
</feature>
<dbReference type="GO" id="GO:0030170">
    <property type="term" value="F:pyridoxal phosphate binding"/>
    <property type="evidence" value="ECO:0007669"/>
    <property type="project" value="InterPro"/>
</dbReference>
<dbReference type="InterPro" id="IPR051446">
    <property type="entry name" value="HTH_trans_reg/aminotransferase"/>
</dbReference>
<dbReference type="Pfam" id="PF00155">
    <property type="entry name" value="Aminotran_1_2"/>
    <property type="match status" value="1"/>
</dbReference>
<evidence type="ECO:0000313" key="2">
    <source>
        <dbReference type="EMBL" id="MPM63953.1"/>
    </source>
</evidence>
<reference evidence="2" key="1">
    <citation type="submission" date="2019-08" db="EMBL/GenBank/DDBJ databases">
        <authorList>
            <person name="Kucharzyk K."/>
            <person name="Murdoch R.W."/>
            <person name="Higgins S."/>
            <person name="Loffler F."/>
        </authorList>
    </citation>
    <scope>NUCLEOTIDE SEQUENCE</scope>
</reference>
<dbReference type="Gene3D" id="3.40.640.10">
    <property type="entry name" value="Type I PLP-dependent aspartate aminotransferase-like (Major domain)"/>
    <property type="match status" value="1"/>
</dbReference>
<name>A0A645BL44_9ZZZZ</name>
<sequence>MNFDSGIPALELFPRGKWNQAVSRAFLDAPVSALGYDDPQGRPELRRALAAYLEKTRGFSCDPDQIIITAGAKQGLTLIAKCLLDQNSQVLVEDPTNANVRQIFSYHTEHLLPVPVDGQGMITQELPQGGTPGLIFVTPSHQFPMGGILPLQRRLELIRYARQKGCWLIEDDYDSEFRYDGTPVRSLFELDNQRVIYIGTFSKVLFPSLRLGYLVLPRLLVEQCLTWKRLADHHSNSVYQLALASFIESRALEKHIAHMKKIYDHRRGRLLELLDQHFAGRVRIYGGTAGMHVVAEFQDAVFTPELIQRIRTAGAYLVPVEKHSVLGGHENQVILGYAQLSPEEMERGLLMIKSCIGGAKM</sequence>
<dbReference type="AlphaFoldDB" id="A0A645BL44"/>
<dbReference type="InterPro" id="IPR015421">
    <property type="entry name" value="PyrdxlP-dep_Trfase_major"/>
</dbReference>
<evidence type="ECO:0000259" key="1">
    <source>
        <dbReference type="Pfam" id="PF00155"/>
    </source>
</evidence>
<organism evidence="2">
    <name type="scientific">bioreactor metagenome</name>
    <dbReference type="NCBI Taxonomy" id="1076179"/>
    <lineage>
        <taxon>unclassified sequences</taxon>
        <taxon>metagenomes</taxon>
        <taxon>ecological metagenomes</taxon>
    </lineage>
</organism>
<protein>
    <submittedName>
        <fullName evidence="2">HTH-type transcriptional regulatory protein GabR</fullName>
    </submittedName>
</protein>
<dbReference type="SUPFAM" id="SSF53383">
    <property type="entry name" value="PLP-dependent transferases"/>
    <property type="match status" value="1"/>
</dbReference>
<gene>
    <name evidence="2" type="primary">gabR_19</name>
    <name evidence="2" type="ORF">SDC9_110838</name>
</gene>
<dbReference type="InterPro" id="IPR004839">
    <property type="entry name" value="Aminotransferase_I/II_large"/>
</dbReference>
<dbReference type="CDD" id="cd00609">
    <property type="entry name" value="AAT_like"/>
    <property type="match status" value="1"/>
</dbReference>